<name>A0A366Y1L3_9BACI</name>
<comment type="caution">
    <text evidence="8">The sequence shown here is derived from an EMBL/GenBank/DDBJ whole genome shotgun (WGS) entry which is preliminary data.</text>
</comment>
<dbReference type="InterPro" id="IPR016142">
    <property type="entry name" value="Citrate_synth-like_lrg_a-sub"/>
</dbReference>
<evidence type="ECO:0000256" key="1">
    <source>
        <dbReference type="ARBA" id="ARBA00005163"/>
    </source>
</evidence>
<keyword evidence="3 5" id="KW-0808">Transferase</keyword>
<dbReference type="EMBL" id="QOCW01000006">
    <property type="protein sequence ID" value="RBW70081.1"/>
    <property type="molecule type" value="Genomic_DNA"/>
</dbReference>
<gene>
    <name evidence="8" type="ORF">DS031_07745</name>
</gene>
<organism evidence="8 9">
    <name type="scientific">Bacillus taeanensis</name>
    <dbReference type="NCBI Taxonomy" id="273032"/>
    <lineage>
        <taxon>Bacteria</taxon>
        <taxon>Bacillati</taxon>
        <taxon>Bacillota</taxon>
        <taxon>Bacilli</taxon>
        <taxon>Bacillales</taxon>
        <taxon>Bacillaceae</taxon>
        <taxon>Bacillus</taxon>
    </lineage>
</organism>
<dbReference type="PIRSF" id="PIRSF001369">
    <property type="entry name" value="Citrate_synth"/>
    <property type="match status" value="1"/>
</dbReference>
<dbReference type="Pfam" id="PF00285">
    <property type="entry name" value="Citrate_synt"/>
    <property type="match status" value="1"/>
</dbReference>
<dbReference type="GO" id="GO:0005975">
    <property type="term" value="P:carbohydrate metabolic process"/>
    <property type="evidence" value="ECO:0007669"/>
    <property type="project" value="TreeGrafter"/>
</dbReference>
<evidence type="ECO:0000256" key="2">
    <source>
        <dbReference type="ARBA" id="ARBA00010566"/>
    </source>
</evidence>
<dbReference type="InterPro" id="IPR036969">
    <property type="entry name" value="Citrate_synthase_sf"/>
</dbReference>
<feature type="active site" evidence="6">
    <location>
        <position position="252"/>
    </location>
</feature>
<dbReference type="RefSeq" id="WP_113805369.1">
    <property type="nucleotide sequence ID" value="NZ_QOCW01000006.1"/>
</dbReference>
<protein>
    <recommendedName>
        <fullName evidence="5">Citrate synthase</fullName>
    </recommendedName>
</protein>
<dbReference type="AlphaFoldDB" id="A0A366Y1L3"/>
<evidence type="ECO:0000256" key="5">
    <source>
        <dbReference type="PIRNR" id="PIRNR001369"/>
    </source>
</evidence>
<dbReference type="InterPro" id="IPR024176">
    <property type="entry name" value="Citrate_synthase_bac-typ"/>
</dbReference>
<dbReference type="Gene3D" id="1.10.580.10">
    <property type="entry name" value="Citrate Synthase, domain 1"/>
    <property type="match status" value="1"/>
</dbReference>
<accession>A0A366Y1L3</accession>
<dbReference type="PANTHER" id="PTHR11739">
    <property type="entry name" value="CITRATE SYNTHASE"/>
    <property type="match status" value="1"/>
</dbReference>
<evidence type="ECO:0000313" key="8">
    <source>
        <dbReference type="EMBL" id="RBW70081.1"/>
    </source>
</evidence>
<dbReference type="PANTHER" id="PTHR11739:SF4">
    <property type="entry name" value="CITRATE SYNTHASE, PEROXISOMAL"/>
    <property type="match status" value="1"/>
</dbReference>
<dbReference type="NCBIfam" id="NF009005">
    <property type="entry name" value="PRK12350.1"/>
    <property type="match status" value="1"/>
</dbReference>
<evidence type="ECO:0000256" key="6">
    <source>
        <dbReference type="PIRSR" id="PIRSR001369-1"/>
    </source>
</evidence>
<dbReference type="GO" id="GO:0006099">
    <property type="term" value="P:tricarboxylic acid cycle"/>
    <property type="evidence" value="ECO:0007669"/>
    <property type="project" value="UniProtKB-UniPathway"/>
</dbReference>
<evidence type="ECO:0000256" key="3">
    <source>
        <dbReference type="ARBA" id="ARBA00022679"/>
    </source>
</evidence>
<dbReference type="PRINTS" id="PR00143">
    <property type="entry name" value="CITRTSNTHASE"/>
</dbReference>
<evidence type="ECO:0000256" key="4">
    <source>
        <dbReference type="ARBA" id="ARBA00049288"/>
    </source>
</evidence>
<dbReference type="UniPathway" id="UPA00223"/>
<evidence type="ECO:0000256" key="7">
    <source>
        <dbReference type="RuleBase" id="RU003406"/>
    </source>
</evidence>
<dbReference type="Proteomes" id="UP000253314">
    <property type="component" value="Unassembled WGS sequence"/>
</dbReference>
<dbReference type="GO" id="GO:0005829">
    <property type="term" value="C:cytosol"/>
    <property type="evidence" value="ECO:0007669"/>
    <property type="project" value="TreeGrafter"/>
</dbReference>
<feature type="active site" evidence="6">
    <location>
        <position position="307"/>
    </location>
</feature>
<dbReference type="PROSITE" id="PS00480">
    <property type="entry name" value="CITRATE_SYNTHASE"/>
    <property type="match status" value="1"/>
</dbReference>
<dbReference type="Gene3D" id="1.10.230.10">
    <property type="entry name" value="Cytochrome P450-Terp, domain 2"/>
    <property type="match status" value="1"/>
</dbReference>
<dbReference type="OrthoDB" id="9800864at2"/>
<dbReference type="SUPFAM" id="SSF48256">
    <property type="entry name" value="Citrate synthase"/>
    <property type="match status" value="1"/>
</dbReference>
<comment type="catalytic activity">
    <reaction evidence="4">
        <text>oxaloacetate + acetyl-CoA + H2O = citrate + CoA + H(+)</text>
        <dbReference type="Rhea" id="RHEA:16845"/>
        <dbReference type="ChEBI" id="CHEBI:15377"/>
        <dbReference type="ChEBI" id="CHEBI:15378"/>
        <dbReference type="ChEBI" id="CHEBI:16452"/>
        <dbReference type="ChEBI" id="CHEBI:16947"/>
        <dbReference type="ChEBI" id="CHEBI:57287"/>
        <dbReference type="ChEBI" id="CHEBI:57288"/>
        <dbReference type="EC" id="2.3.3.16"/>
    </reaction>
</comment>
<comment type="similarity">
    <text evidence="2 5 7">Belongs to the citrate synthase family.</text>
</comment>
<evidence type="ECO:0000313" key="9">
    <source>
        <dbReference type="Proteomes" id="UP000253314"/>
    </source>
</evidence>
<dbReference type="GO" id="GO:0036440">
    <property type="term" value="F:citrate synthase activity"/>
    <property type="evidence" value="ECO:0007669"/>
    <property type="project" value="UniProtKB-EC"/>
</dbReference>
<keyword evidence="9" id="KW-1185">Reference proteome</keyword>
<reference evidence="8 9" key="1">
    <citation type="submission" date="2018-07" db="EMBL/GenBank/DDBJ databases">
        <title>Lottiidibacillus patelloidae gen. nov., sp. nov., isolated from the intestinal tract of a marine limpet and the reclassification of B. taeanensis BH030017T, B. algicola KMM 3737T and B. hwajinpoensis SW-72T as genus Lottiidibacillus.</title>
        <authorList>
            <person name="Liu R."/>
            <person name="Huang Z."/>
        </authorList>
    </citation>
    <scope>NUCLEOTIDE SEQUENCE [LARGE SCALE GENOMIC DNA]</scope>
    <source>
        <strain evidence="8 9">BH030017</strain>
    </source>
</reference>
<sequence length="365" mass="41027">MVQRGLKNVVAAETAISLVDGENGQLIYRGYQAKELALNFSFEEITYLLWHGNLPNEKEHQELSELLKKNRSLPPYVVRLLQTLPNDMEMMSQIRTAVSALGTKEFSWKPTIEQAIKLTAVIPTITAMIYRKGSCKEMVQPNMDLNHVENYLYMLTGELPTAAHAKALEVYMILTMEHGMNASTFTSRVVSSTESDIVSAVSGAIGAMKGPLHGGAPTGVIDMLNEIKEKENAEAWIRKKLERNEYLMGFGHRVYKTRDPRAEALSAITKRIGKNDQWLDLASYVEELAVQLLNEYKPGRNLYTNVEFYAAAVMRAIDMSPSLFTPTFTVSRMVGWTAHVIEQSLDNTIFRPSAKYVGRQKAEIN</sequence>
<dbReference type="InterPro" id="IPR019810">
    <property type="entry name" value="Citrate_synthase_AS"/>
</dbReference>
<dbReference type="CDD" id="cd06109">
    <property type="entry name" value="BsCS-I_like"/>
    <property type="match status" value="1"/>
</dbReference>
<dbReference type="InterPro" id="IPR016143">
    <property type="entry name" value="Citrate_synth-like_sm_a-sub"/>
</dbReference>
<dbReference type="InterPro" id="IPR002020">
    <property type="entry name" value="Citrate_synthase"/>
</dbReference>
<comment type="pathway">
    <text evidence="1">Carbohydrate metabolism; tricarboxylic acid cycle.</text>
</comment>
<proteinExistence type="inferred from homology"/>